<reference evidence="1 2" key="1">
    <citation type="submission" date="2018-05" db="EMBL/GenBank/DDBJ databases">
        <title>Genomic Encyclopedia of Type Strains, Phase IV (KMG-IV): sequencing the most valuable type-strain genomes for metagenomic binning, comparative biology and taxonomic classification.</title>
        <authorList>
            <person name="Goeker M."/>
        </authorList>
    </citation>
    <scope>NUCLEOTIDE SEQUENCE [LARGE SCALE GENOMIC DNA]</scope>
    <source>
        <strain evidence="1 2">DSM 19792</strain>
    </source>
</reference>
<evidence type="ECO:0000313" key="1">
    <source>
        <dbReference type="EMBL" id="PXX37205.1"/>
    </source>
</evidence>
<evidence type="ECO:0000313" key="2">
    <source>
        <dbReference type="Proteomes" id="UP000247792"/>
    </source>
</evidence>
<accession>A0A318IP85</accession>
<organism evidence="1 2">
    <name type="scientific">Undibacterium pigrum</name>
    <dbReference type="NCBI Taxonomy" id="401470"/>
    <lineage>
        <taxon>Bacteria</taxon>
        <taxon>Pseudomonadati</taxon>
        <taxon>Pseudomonadota</taxon>
        <taxon>Betaproteobacteria</taxon>
        <taxon>Burkholderiales</taxon>
        <taxon>Oxalobacteraceae</taxon>
        <taxon>Undibacterium</taxon>
    </lineage>
</organism>
<dbReference type="EMBL" id="QJKB01000018">
    <property type="protein sequence ID" value="PXX37205.1"/>
    <property type="molecule type" value="Genomic_DNA"/>
</dbReference>
<keyword evidence="2" id="KW-1185">Reference proteome</keyword>
<name>A0A318IP85_9BURK</name>
<dbReference type="Proteomes" id="UP000247792">
    <property type="component" value="Unassembled WGS sequence"/>
</dbReference>
<dbReference type="AlphaFoldDB" id="A0A318IP85"/>
<protein>
    <submittedName>
        <fullName evidence="1">Uncharacterized protein</fullName>
    </submittedName>
</protein>
<gene>
    <name evidence="1" type="ORF">DFR42_11826</name>
</gene>
<sequence>MVRKTVDVLVMRDGQHGHEFLILDRAIFLKASLCQVFDGG</sequence>
<proteinExistence type="predicted"/>
<comment type="caution">
    <text evidence="1">The sequence shown here is derived from an EMBL/GenBank/DDBJ whole genome shotgun (WGS) entry which is preliminary data.</text>
</comment>